<dbReference type="SMART" id="SM00450">
    <property type="entry name" value="RHOD"/>
    <property type="match status" value="1"/>
</dbReference>
<name>G6FPV3_9CYAN</name>
<dbReference type="GeneID" id="35798013"/>
<dbReference type="PATRIC" id="fig|741277.3.peg.1055"/>
<protein>
    <submittedName>
        <fullName evidence="2">Rhodanese-like protein</fullName>
    </submittedName>
</protein>
<dbReference type="PROSITE" id="PS50206">
    <property type="entry name" value="RHODANESE_3"/>
    <property type="match status" value="1"/>
</dbReference>
<dbReference type="Proteomes" id="UP000004344">
    <property type="component" value="Unassembled WGS sequence"/>
</dbReference>
<feature type="domain" description="Rhodanese" evidence="1">
    <location>
        <begin position="43"/>
        <end position="135"/>
    </location>
</feature>
<dbReference type="Gene3D" id="3.40.250.10">
    <property type="entry name" value="Rhodanese-like domain"/>
    <property type="match status" value="1"/>
</dbReference>
<dbReference type="SUPFAM" id="SSF52821">
    <property type="entry name" value="Rhodanese/Cell cycle control phosphatase"/>
    <property type="match status" value="1"/>
</dbReference>
<dbReference type="Pfam" id="PF00581">
    <property type="entry name" value="Rhodanese"/>
    <property type="match status" value="1"/>
</dbReference>
<keyword evidence="3" id="KW-1185">Reference proteome</keyword>
<dbReference type="PANTHER" id="PTHR43629">
    <property type="entry name" value="PEPTIDYL-PROLYL CIS-TRANS ISOMERASE"/>
    <property type="match status" value="1"/>
</dbReference>
<evidence type="ECO:0000313" key="3">
    <source>
        <dbReference type="Proteomes" id="UP000004344"/>
    </source>
</evidence>
<evidence type="ECO:0000313" key="2">
    <source>
        <dbReference type="EMBL" id="EHC17838.1"/>
    </source>
</evidence>
<dbReference type="PANTHER" id="PTHR43629:SF2">
    <property type="entry name" value="RHODANESE-LIKE_PPIC DOMAIN-CONTAINING PROTEIN 12, CHLOROPLASTIC"/>
    <property type="match status" value="1"/>
</dbReference>
<comment type="caution">
    <text evidence="2">The sequence shown here is derived from an EMBL/GenBank/DDBJ whole genome shotgun (WGS) entry which is preliminary data.</text>
</comment>
<reference evidence="2 3" key="1">
    <citation type="submission" date="2011-09" db="EMBL/GenBank/DDBJ databases">
        <title>The draft genome of Fischerella sp. JSC-11.</title>
        <authorList>
            <consortium name="US DOE Joint Genome Institute (JGI-PGF)"/>
            <person name="Lucas S."/>
            <person name="Han J."/>
            <person name="Lapidus A."/>
            <person name="Cheng J.-F."/>
            <person name="Goodwin L."/>
            <person name="Pitluck S."/>
            <person name="Peters L."/>
            <person name="Land M.L."/>
            <person name="Hauser L."/>
            <person name="Sarkisova S."/>
            <person name="Bryant D.A."/>
            <person name="Brown I."/>
            <person name="Woyke T.J."/>
        </authorList>
    </citation>
    <scope>NUCLEOTIDE SEQUENCE [LARGE SCALE GENOMIC DNA]</scope>
    <source>
        <strain evidence="2 3">JSC-11</strain>
    </source>
</reference>
<proteinExistence type="predicted"/>
<evidence type="ECO:0000259" key="1">
    <source>
        <dbReference type="PROSITE" id="PS50206"/>
    </source>
</evidence>
<dbReference type="RefSeq" id="WP_009455171.1">
    <property type="nucleotide sequence ID" value="NZ_AGIZ01000003.1"/>
</dbReference>
<accession>G6FPV3</accession>
<organism evidence="2 3">
    <name type="scientific">Fischerella thermalis JSC-11</name>
    <dbReference type="NCBI Taxonomy" id="741277"/>
    <lineage>
        <taxon>Bacteria</taxon>
        <taxon>Bacillati</taxon>
        <taxon>Cyanobacteriota</taxon>
        <taxon>Cyanophyceae</taxon>
        <taxon>Nostocales</taxon>
        <taxon>Hapalosiphonaceae</taxon>
        <taxon>Fischerella</taxon>
    </lineage>
</organism>
<dbReference type="InterPro" id="IPR036873">
    <property type="entry name" value="Rhodanese-like_dom_sf"/>
</dbReference>
<gene>
    <name evidence="2" type="ORF">FJSC11DRAFT_0900</name>
</gene>
<sequence length="137" mass="15288">MILFSLLIEKLNSWHSWHLGGSLFIPILCNASVEELAQRLSQGEPNLQLVDVREPQEVAIAHIEGFVNLPLSGFAEWGNEIHTRLDPDAETLVLCHYGIRSAQMCQWLVNQGFTNVKNISGGIDAYSMLVDPSIPVY</sequence>
<dbReference type="InterPro" id="IPR052204">
    <property type="entry name" value="PpiC/parvulin_rotamase"/>
</dbReference>
<dbReference type="EMBL" id="AGIZ01000003">
    <property type="protein sequence ID" value="EHC17838.1"/>
    <property type="molecule type" value="Genomic_DNA"/>
</dbReference>
<dbReference type="AlphaFoldDB" id="G6FPV3"/>
<dbReference type="InterPro" id="IPR001763">
    <property type="entry name" value="Rhodanese-like_dom"/>
</dbReference>